<dbReference type="EMBL" id="JARKIB010000104">
    <property type="protein sequence ID" value="KAJ7740080.1"/>
    <property type="molecule type" value="Genomic_DNA"/>
</dbReference>
<keyword evidence="2" id="KW-0732">Signal</keyword>
<evidence type="ECO:0000256" key="1">
    <source>
        <dbReference type="SAM" id="MobiDB-lite"/>
    </source>
</evidence>
<proteinExistence type="predicted"/>
<protein>
    <recommendedName>
        <fullName evidence="5">Secreted protein</fullName>
    </recommendedName>
</protein>
<evidence type="ECO:0008006" key="5">
    <source>
        <dbReference type="Google" id="ProtNLM"/>
    </source>
</evidence>
<dbReference type="AlphaFoldDB" id="A0AAD7ICK7"/>
<feature type="compositionally biased region" description="Basic and acidic residues" evidence="1">
    <location>
        <begin position="79"/>
        <end position="89"/>
    </location>
</feature>
<feature type="chain" id="PRO_5041990808" description="Secreted protein" evidence="2">
    <location>
        <begin position="33"/>
        <end position="216"/>
    </location>
</feature>
<organism evidence="3 4">
    <name type="scientific">Mycena metata</name>
    <dbReference type="NCBI Taxonomy" id="1033252"/>
    <lineage>
        <taxon>Eukaryota</taxon>
        <taxon>Fungi</taxon>
        <taxon>Dikarya</taxon>
        <taxon>Basidiomycota</taxon>
        <taxon>Agaricomycotina</taxon>
        <taxon>Agaricomycetes</taxon>
        <taxon>Agaricomycetidae</taxon>
        <taxon>Agaricales</taxon>
        <taxon>Marasmiineae</taxon>
        <taxon>Mycenaceae</taxon>
        <taxon>Mycena</taxon>
    </lineage>
</organism>
<evidence type="ECO:0000313" key="4">
    <source>
        <dbReference type="Proteomes" id="UP001215598"/>
    </source>
</evidence>
<reference evidence="3" key="1">
    <citation type="submission" date="2023-03" db="EMBL/GenBank/DDBJ databases">
        <title>Massive genome expansion in bonnet fungi (Mycena s.s.) driven by repeated elements and novel gene families across ecological guilds.</title>
        <authorList>
            <consortium name="Lawrence Berkeley National Laboratory"/>
            <person name="Harder C.B."/>
            <person name="Miyauchi S."/>
            <person name="Viragh M."/>
            <person name="Kuo A."/>
            <person name="Thoen E."/>
            <person name="Andreopoulos B."/>
            <person name="Lu D."/>
            <person name="Skrede I."/>
            <person name="Drula E."/>
            <person name="Henrissat B."/>
            <person name="Morin E."/>
            <person name="Kohler A."/>
            <person name="Barry K."/>
            <person name="LaButti K."/>
            <person name="Morin E."/>
            <person name="Salamov A."/>
            <person name="Lipzen A."/>
            <person name="Mereny Z."/>
            <person name="Hegedus B."/>
            <person name="Baldrian P."/>
            <person name="Stursova M."/>
            <person name="Weitz H."/>
            <person name="Taylor A."/>
            <person name="Grigoriev I.V."/>
            <person name="Nagy L.G."/>
            <person name="Martin F."/>
            <person name="Kauserud H."/>
        </authorList>
    </citation>
    <scope>NUCLEOTIDE SEQUENCE</scope>
    <source>
        <strain evidence="3">CBHHK182m</strain>
    </source>
</reference>
<name>A0AAD7ICK7_9AGAR</name>
<feature type="region of interest" description="Disordered" evidence="1">
    <location>
        <begin position="79"/>
        <end position="114"/>
    </location>
</feature>
<comment type="caution">
    <text evidence="3">The sequence shown here is derived from an EMBL/GenBank/DDBJ whole genome shotgun (WGS) entry which is preliminary data.</text>
</comment>
<sequence>MPMWMWMRTPRPSLSLCVAVVHLNLDLGLAAAGPNWEKSEERAWSSTSSHAAARAFLRTTSACMATVFVYHIRGRSPSERLDPPLKEPLKGVGGPAANPASNRSNIGCRRPGLEYRPARDSRDAQIIQRPPPRELGRERLLLLLRVHLRMGFMVALLLTLPRLGFDPPLPPAWFFALPPPPLASGKTSFPKLPPIWENLVPPKEFARIGGKWGNGW</sequence>
<evidence type="ECO:0000256" key="2">
    <source>
        <dbReference type="SAM" id="SignalP"/>
    </source>
</evidence>
<dbReference type="Proteomes" id="UP001215598">
    <property type="component" value="Unassembled WGS sequence"/>
</dbReference>
<accession>A0AAD7ICK7</accession>
<gene>
    <name evidence="3" type="ORF">B0H16DRAFT_1729110</name>
</gene>
<evidence type="ECO:0000313" key="3">
    <source>
        <dbReference type="EMBL" id="KAJ7740080.1"/>
    </source>
</evidence>
<keyword evidence="4" id="KW-1185">Reference proteome</keyword>
<feature type="signal peptide" evidence="2">
    <location>
        <begin position="1"/>
        <end position="32"/>
    </location>
</feature>